<keyword evidence="2" id="KW-1015">Disulfide bond</keyword>
<dbReference type="OrthoDB" id="1896520at2759"/>
<dbReference type="GO" id="GO:0005615">
    <property type="term" value="C:extracellular space"/>
    <property type="evidence" value="ECO:0007669"/>
    <property type="project" value="InterPro"/>
</dbReference>
<keyword evidence="5" id="KW-1185">Reference proteome</keyword>
<dbReference type="PROSITE" id="PS00925">
    <property type="entry name" value="OLEEI"/>
    <property type="match status" value="1"/>
</dbReference>
<reference evidence="4 5" key="1">
    <citation type="submission" date="2020-04" db="EMBL/GenBank/DDBJ databases">
        <title>Plant Genome Project.</title>
        <authorList>
            <person name="Zhang R.-G."/>
        </authorList>
    </citation>
    <scope>NUCLEOTIDE SEQUENCE [LARGE SCALE GENOMIC DNA]</scope>
    <source>
        <strain evidence="4">YNK0</strain>
        <tissue evidence="4">Leaf</tissue>
    </source>
</reference>
<gene>
    <name evidence="4" type="ORF">HHK36_009443</name>
</gene>
<evidence type="ECO:0000313" key="5">
    <source>
        <dbReference type="Proteomes" id="UP000655225"/>
    </source>
</evidence>
<dbReference type="PANTHER" id="PTHR31614">
    <property type="entry name" value="PROTEIN DOWNSTREAM OF FLC-RELATED"/>
    <property type="match status" value="1"/>
</dbReference>
<comment type="caution">
    <text evidence="4">The sequence shown here is derived from an EMBL/GenBank/DDBJ whole genome shotgun (WGS) entry which is preliminary data.</text>
</comment>
<sequence length="159" mass="17543">MGRLLILFTLCVLPALVTATRPARNPFIVQGSVYCDTCRAGFETSATTCIPDAKVRLECKDRDSLQLLYSIEGVTDSTGKYKILVADDHEDQLCDAVLVSSPQGDCATVDPGRDRAAVILTRYNGIISDNRFANSMGFLKDQPLSECTQLLKQYQEEEE</sequence>
<name>A0A834ZIY2_TETSI</name>
<keyword evidence="3" id="KW-0732">Signal</keyword>
<feature type="signal peptide" evidence="3">
    <location>
        <begin position="1"/>
        <end position="19"/>
    </location>
</feature>
<dbReference type="InterPro" id="IPR006041">
    <property type="entry name" value="Pollen_Ole_e1_allergen"/>
</dbReference>
<evidence type="ECO:0000256" key="1">
    <source>
        <dbReference type="ARBA" id="ARBA00010049"/>
    </source>
</evidence>
<feature type="chain" id="PRO_5032966250" evidence="3">
    <location>
        <begin position="20"/>
        <end position="159"/>
    </location>
</feature>
<dbReference type="InterPro" id="IPR006040">
    <property type="entry name" value="Allergen_Ole_e_I_CS"/>
</dbReference>
<evidence type="ECO:0000256" key="3">
    <source>
        <dbReference type="SAM" id="SignalP"/>
    </source>
</evidence>
<organism evidence="4 5">
    <name type="scientific">Tetracentron sinense</name>
    <name type="common">Spur-leaf</name>
    <dbReference type="NCBI Taxonomy" id="13715"/>
    <lineage>
        <taxon>Eukaryota</taxon>
        <taxon>Viridiplantae</taxon>
        <taxon>Streptophyta</taxon>
        <taxon>Embryophyta</taxon>
        <taxon>Tracheophyta</taxon>
        <taxon>Spermatophyta</taxon>
        <taxon>Magnoliopsida</taxon>
        <taxon>Trochodendrales</taxon>
        <taxon>Trochodendraceae</taxon>
        <taxon>Tetracentron</taxon>
    </lineage>
</organism>
<dbReference type="AlphaFoldDB" id="A0A834ZIY2"/>
<protein>
    <submittedName>
        <fullName evidence="4">Uncharacterized protein</fullName>
    </submittedName>
</protein>
<accession>A0A834ZIY2</accession>
<dbReference type="OMA" id="ITEASHY"/>
<proteinExistence type="inferred from homology"/>
<dbReference type="Proteomes" id="UP000655225">
    <property type="component" value="Unassembled WGS sequence"/>
</dbReference>
<dbReference type="EMBL" id="JABCRI010000006">
    <property type="protein sequence ID" value="KAF8404556.1"/>
    <property type="molecule type" value="Genomic_DNA"/>
</dbReference>
<evidence type="ECO:0000256" key="2">
    <source>
        <dbReference type="ARBA" id="ARBA00023157"/>
    </source>
</evidence>
<comment type="similarity">
    <text evidence="1">Belongs to the Ole e I family.</text>
</comment>
<dbReference type="PANTHER" id="PTHR31614:SF5">
    <property type="entry name" value="ALLERGEN-LIKE PROTEIN BRSN20"/>
    <property type="match status" value="1"/>
</dbReference>
<evidence type="ECO:0000313" key="4">
    <source>
        <dbReference type="EMBL" id="KAF8404556.1"/>
    </source>
</evidence>
<dbReference type="Pfam" id="PF01190">
    <property type="entry name" value="Pollen_Ole_e_1"/>
    <property type="match status" value="1"/>
</dbReference>